<proteinExistence type="predicted"/>
<evidence type="ECO:0000313" key="3">
    <source>
        <dbReference type="Proteomes" id="UP001226720"/>
    </source>
</evidence>
<sequence length="61" mass="6959">MTSLSYGIMLLFILGFVQYSWLYEPINGVSIEFQSKWSYVFISTILGILVGYLITTGLHFS</sequence>
<evidence type="ECO:0000313" key="2">
    <source>
        <dbReference type="EMBL" id="MDQ0484714.1"/>
    </source>
</evidence>
<accession>A0ABU0K5U7</accession>
<comment type="caution">
    <text evidence="2">The sequence shown here is derived from an EMBL/GenBank/DDBJ whole genome shotgun (WGS) entry which is preliminary data.</text>
</comment>
<feature type="transmembrane region" description="Helical" evidence="1">
    <location>
        <begin position="6"/>
        <end position="26"/>
    </location>
</feature>
<keyword evidence="1" id="KW-0812">Transmembrane</keyword>
<protein>
    <submittedName>
        <fullName evidence="2">Phosphotransferase system glucose/maltose/N-acetylglucosamine-specific IIC component</fullName>
    </submittedName>
</protein>
<reference evidence="2" key="1">
    <citation type="submission" date="2023-07" db="EMBL/GenBank/DDBJ databases">
        <title>Genomic Encyclopedia of Type Strains, Phase IV (KMG-IV): sequencing the most valuable type-strain genomes for metagenomic binning, comparative biology and taxonomic classification.</title>
        <authorList>
            <person name="Goeker M."/>
        </authorList>
    </citation>
    <scope>NUCLEOTIDE SEQUENCE [LARGE SCALE GENOMIC DNA]</scope>
    <source>
        <strain evidence="2">JSM 076093</strain>
    </source>
</reference>
<feature type="transmembrane region" description="Helical" evidence="1">
    <location>
        <begin position="38"/>
        <end position="60"/>
    </location>
</feature>
<dbReference type="GeneID" id="301328977"/>
<dbReference type="RefSeq" id="WP_152671031.1">
    <property type="nucleotide sequence ID" value="NZ_CP119526.1"/>
</dbReference>
<keyword evidence="1" id="KW-1133">Transmembrane helix</keyword>
<evidence type="ECO:0000256" key="1">
    <source>
        <dbReference type="SAM" id="Phobius"/>
    </source>
</evidence>
<dbReference type="EMBL" id="JAUSWM010000009">
    <property type="protein sequence ID" value="MDQ0484714.1"/>
    <property type="molecule type" value="Genomic_DNA"/>
</dbReference>
<gene>
    <name evidence="2" type="ORF">QO000_003700</name>
</gene>
<dbReference type="Proteomes" id="UP001226720">
    <property type="component" value="Unassembled WGS sequence"/>
</dbReference>
<organism evidence="2 3">
    <name type="scientific">Guptibacillus hwajinpoensis</name>
    <dbReference type="NCBI Taxonomy" id="208199"/>
    <lineage>
        <taxon>Bacteria</taxon>
        <taxon>Bacillati</taxon>
        <taxon>Bacillota</taxon>
        <taxon>Bacilli</taxon>
        <taxon>Bacillales</taxon>
        <taxon>Guptibacillaceae</taxon>
        <taxon>Guptibacillus</taxon>
    </lineage>
</organism>
<keyword evidence="3" id="KW-1185">Reference proteome</keyword>
<keyword evidence="1" id="KW-0472">Membrane</keyword>
<name>A0ABU0K5U7_9BACL</name>